<dbReference type="PANTHER" id="PTHR34846">
    <property type="entry name" value="4-CARBOXYMUCONOLACTONE DECARBOXYLASE FAMILY PROTEIN (AFU_ORTHOLOGUE AFUA_6G11590)"/>
    <property type="match status" value="1"/>
</dbReference>
<evidence type="ECO:0000313" key="3">
    <source>
        <dbReference type="Proteomes" id="UP000236728"/>
    </source>
</evidence>
<dbReference type="SUPFAM" id="SSF69118">
    <property type="entry name" value="AhpD-like"/>
    <property type="match status" value="1"/>
</dbReference>
<dbReference type="Pfam" id="PF02627">
    <property type="entry name" value="CMD"/>
    <property type="match status" value="1"/>
</dbReference>
<dbReference type="RefSeq" id="WP_103931222.1">
    <property type="nucleotide sequence ID" value="NZ_FNVA01000001.1"/>
</dbReference>
<evidence type="ECO:0000259" key="1">
    <source>
        <dbReference type="Pfam" id="PF02627"/>
    </source>
</evidence>
<dbReference type="PANTHER" id="PTHR34846:SF10">
    <property type="entry name" value="CYTOPLASMIC PROTEIN"/>
    <property type="match status" value="1"/>
</dbReference>
<dbReference type="InterPro" id="IPR004675">
    <property type="entry name" value="AhpD_core"/>
</dbReference>
<sequence>MRLPYTKLAPEAYARLSALGHYLSTETTLEPVLLELIFLRASTLNGCNFCVGLHTAALKKHNEPDTRIDAIKAMDSIADWQASDAFTPREQAALAWTDVLTNLQATHASDADFAAISEHFHDKNLVDLTFAIAEINAWNRLGVAFGAEWKPRPAAPVPETNA</sequence>
<dbReference type="InterPro" id="IPR029032">
    <property type="entry name" value="AhpD-like"/>
</dbReference>
<dbReference type="Gene3D" id="1.20.1290.10">
    <property type="entry name" value="AhpD-like"/>
    <property type="match status" value="1"/>
</dbReference>
<dbReference type="InterPro" id="IPR003779">
    <property type="entry name" value="CMD-like"/>
</dbReference>
<dbReference type="AlphaFoldDB" id="A0A1H5SLN2"/>
<dbReference type="OrthoDB" id="9806086at2"/>
<gene>
    <name evidence="2" type="ORF">SAMN05421819_0261</name>
</gene>
<dbReference type="EMBL" id="FNVA01000001">
    <property type="protein sequence ID" value="SEF51509.1"/>
    <property type="molecule type" value="Genomic_DNA"/>
</dbReference>
<name>A0A1H5SLN2_9BACT</name>
<dbReference type="GO" id="GO:0051920">
    <property type="term" value="F:peroxiredoxin activity"/>
    <property type="evidence" value="ECO:0007669"/>
    <property type="project" value="InterPro"/>
</dbReference>
<keyword evidence="2" id="KW-0560">Oxidoreductase</keyword>
<keyword evidence="2" id="KW-0575">Peroxidase</keyword>
<evidence type="ECO:0000313" key="2">
    <source>
        <dbReference type="EMBL" id="SEF51509.1"/>
    </source>
</evidence>
<dbReference type="Proteomes" id="UP000236728">
    <property type="component" value="Unassembled WGS sequence"/>
</dbReference>
<reference evidence="2 3" key="1">
    <citation type="submission" date="2016-10" db="EMBL/GenBank/DDBJ databases">
        <authorList>
            <person name="de Groot N.N."/>
        </authorList>
    </citation>
    <scope>NUCLEOTIDE SEQUENCE [LARGE SCALE GENOMIC DNA]</scope>
    <source>
        <strain evidence="2 3">DSM 22489</strain>
    </source>
</reference>
<keyword evidence="3" id="KW-1185">Reference proteome</keyword>
<proteinExistence type="predicted"/>
<accession>A0A1H5SLN2</accession>
<protein>
    <submittedName>
        <fullName evidence="2">Alkylhydroperoxidase AhpD family core domain-containing protein</fullName>
    </submittedName>
</protein>
<feature type="domain" description="Carboxymuconolactone decarboxylase-like" evidence="1">
    <location>
        <begin position="10"/>
        <end position="98"/>
    </location>
</feature>
<organism evidence="2 3">
    <name type="scientific">Bryocella elongata</name>
    <dbReference type="NCBI Taxonomy" id="863522"/>
    <lineage>
        <taxon>Bacteria</taxon>
        <taxon>Pseudomonadati</taxon>
        <taxon>Acidobacteriota</taxon>
        <taxon>Terriglobia</taxon>
        <taxon>Terriglobales</taxon>
        <taxon>Acidobacteriaceae</taxon>
        <taxon>Bryocella</taxon>
    </lineage>
</organism>
<dbReference type="NCBIfam" id="TIGR00778">
    <property type="entry name" value="ahpD_dom"/>
    <property type="match status" value="1"/>
</dbReference>